<accession>A0A1E7EKD1</accession>
<feature type="non-terminal residue" evidence="1">
    <location>
        <position position="299"/>
    </location>
</feature>
<dbReference type="KEGG" id="fcy:FRACYDRAFT_150140"/>
<feature type="non-terminal residue" evidence="1">
    <location>
        <position position="1"/>
    </location>
</feature>
<reference evidence="1 2" key="1">
    <citation type="submission" date="2016-09" db="EMBL/GenBank/DDBJ databases">
        <title>Extensive genetic diversity and differential bi-allelic expression allows diatom success in the polar Southern Ocean.</title>
        <authorList>
            <consortium name="DOE Joint Genome Institute"/>
            <person name="Mock T."/>
            <person name="Otillar R.P."/>
            <person name="Strauss J."/>
            <person name="Dupont C."/>
            <person name="Frickenhaus S."/>
            <person name="Maumus F."/>
            <person name="Mcmullan M."/>
            <person name="Sanges R."/>
            <person name="Schmutz J."/>
            <person name="Toseland A."/>
            <person name="Valas R."/>
            <person name="Veluchamy A."/>
            <person name="Ward B.J."/>
            <person name="Allen A."/>
            <person name="Barry K."/>
            <person name="Falciatore A."/>
            <person name="Ferrante M."/>
            <person name="Fortunato A.E."/>
            <person name="Gloeckner G."/>
            <person name="Gruber A."/>
            <person name="Hipkin R."/>
            <person name="Janech M."/>
            <person name="Kroth P."/>
            <person name="Leese F."/>
            <person name="Lindquist E."/>
            <person name="Lyon B.R."/>
            <person name="Martin J."/>
            <person name="Mayer C."/>
            <person name="Parker M."/>
            <person name="Quesneville H."/>
            <person name="Raymond J."/>
            <person name="Uhlig C."/>
            <person name="Valentin K.U."/>
            <person name="Worden A.Z."/>
            <person name="Armbrust E.V."/>
            <person name="Bowler C."/>
            <person name="Green B."/>
            <person name="Moulton V."/>
            <person name="Van Oosterhout C."/>
            <person name="Grigoriev I."/>
        </authorList>
    </citation>
    <scope>NUCLEOTIDE SEQUENCE [LARGE SCALE GENOMIC DNA]</scope>
    <source>
        <strain evidence="1 2">CCMP1102</strain>
    </source>
</reference>
<dbReference type="AlphaFoldDB" id="A0A1E7EKD1"/>
<dbReference type="OrthoDB" id="406981at2759"/>
<organism evidence="1 2">
    <name type="scientific">Fragilariopsis cylindrus CCMP1102</name>
    <dbReference type="NCBI Taxonomy" id="635003"/>
    <lineage>
        <taxon>Eukaryota</taxon>
        <taxon>Sar</taxon>
        <taxon>Stramenopiles</taxon>
        <taxon>Ochrophyta</taxon>
        <taxon>Bacillariophyta</taxon>
        <taxon>Bacillariophyceae</taxon>
        <taxon>Bacillariophycidae</taxon>
        <taxon>Bacillariales</taxon>
        <taxon>Bacillariaceae</taxon>
        <taxon>Fragilariopsis</taxon>
    </lineage>
</organism>
<evidence type="ECO:0000313" key="2">
    <source>
        <dbReference type="Proteomes" id="UP000095751"/>
    </source>
</evidence>
<proteinExistence type="predicted"/>
<dbReference type="EMBL" id="KV784412">
    <property type="protein sequence ID" value="OEU06342.1"/>
    <property type="molecule type" value="Genomic_DNA"/>
</dbReference>
<dbReference type="Proteomes" id="UP000095751">
    <property type="component" value="Unassembled WGS sequence"/>
</dbReference>
<sequence>QSNSIKEGSRGYFISTDVEMPLGLKYHIANVSDGNAKGVDLPVLWHIPKTGGSSMKVLLAQCRDLAVASQVGLPESLYYVTNGKKSRYVSVDVSTKDGLAKAKELKLLDSGLADVVITPLITTASIEMFSSDPGQRARVFSIFRHPVDRAVSKFYYLQEATWEPTYDPTLKDMTIEEFAAGNKDEVNFMVSMLNNDPSVIDERHLEIAKEVLREKVLVGLQSDMEESARRFFSHFEWKKDDDDWNPCEKRILFKGGVNSNKHSKVEEETKAWKLLASKNSLDIQLYEYAVELFHEQGQL</sequence>
<protein>
    <recommendedName>
        <fullName evidence="3">Sulfotransferase domain-containing protein</fullName>
    </recommendedName>
</protein>
<evidence type="ECO:0008006" key="3">
    <source>
        <dbReference type="Google" id="ProtNLM"/>
    </source>
</evidence>
<gene>
    <name evidence="1" type="ORF">FRACYDRAFT_150140</name>
</gene>
<dbReference type="PANTHER" id="PTHR32301:SF6">
    <property type="entry name" value="GOLVESIN-RELATED"/>
    <property type="match status" value="1"/>
</dbReference>
<dbReference type="InterPro" id="IPR027417">
    <property type="entry name" value="P-loop_NTPase"/>
</dbReference>
<dbReference type="SUPFAM" id="SSF52540">
    <property type="entry name" value="P-loop containing nucleoside triphosphate hydrolases"/>
    <property type="match status" value="1"/>
</dbReference>
<dbReference type="PANTHER" id="PTHR32301">
    <property type="entry name" value="COUNTIN RECEPTOR CNR3-RELATED"/>
    <property type="match status" value="1"/>
</dbReference>
<evidence type="ECO:0000313" key="1">
    <source>
        <dbReference type="EMBL" id="OEU06342.1"/>
    </source>
</evidence>
<dbReference type="Gene3D" id="3.40.50.300">
    <property type="entry name" value="P-loop containing nucleotide triphosphate hydrolases"/>
    <property type="match status" value="1"/>
</dbReference>
<name>A0A1E7EKD1_9STRA</name>
<dbReference type="InterPro" id="IPR053259">
    <property type="entry name" value="Golvesin-related_Golgi"/>
</dbReference>
<keyword evidence="2" id="KW-1185">Reference proteome</keyword>
<dbReference type="InParanoid" id="A0A1E7EKD1"/>